<keyword evidence="2" id="KW-1185">Reference proteome</keyword>
<organism evidence="1 2">
    <name type="scientific">Lysinibacillus xylanilyticus</name>
    <dbReference type="NCBI Taxonomy" id="582475"/>
    <lineage>
        <taxon>Bacteria</taxon>
        <taxon>Bacillati</taxon>
        <taxon>Bacillota</taxon>
        <taxon>Bacilli</taxon>
        <taxon>Bacillales</taxon>
        <taxon>Bacillaceae</taxon>
        <taxon>Lysinibacillus</taxon>
    </lineage>
</organism>
<reference evidence="1 2" key="1">
    <citation type="submission" date="2022-05" db="EMBL/GenBank/DDBJ databases">
        <title>Genome Sequencing of Bee-Associated Microbes.</title>
        <authorList>
            <person name="Dunlap C."/>
        </authorList>
    </citation>
    <scope>NUCLEOTIDE SEQUENCE [LARGE SCALE GENOMIC DNA]</scope>
    <source>
        <strain evidence="1 2">NRRL BD-083</strain>
    </source>
</reference>
<name>A0ABT4ENR4_9BACI</name>
<gene>
    <name evidence="1" type="ORF">M5W82_09960</name>
</gene>
<evidence type="ECO:0008006" key="3">
    <source>
        <dbReference type="Google" id="ProtNLM"/>
    </source>
</evidence>
<dbReference type="Proteomes" id="UP001527052">
    <property type="component" value="Unassembled WGS sequence"/>
</dbReference>
<dbReference type="RefSeq" id="WP_268637360.1">
    <property type="nucleotide sequence ID" value="NZ_JAMDLZ010000017.1"/>
</dbReference>
<accession>A0ABT4ENR4</accession>
<dbReference type="EMBL" id="JAMDLZ010000017">
    <property type="protein sequence ID" value="MCY9547280.1"/>
    <property type="molecule type" value="Genomic_DNA"/>
</dbReference>
<sequence length="102" mass="11527">MTVELGIILTILSLIVAVQGYQLNKTKSIKDDGKQAAEVSAQLHYISKGVNDIQIDMKDIRLDMKENDQKVQEVVQRVTRVEESAKQAHKRLDKVEGITHEN</sequence>
<protein>
    <recommendedName>
        <fullName evidence="3">Phage holin</fullName>
    </recommendedName>
</protein>
<comment type="caution">
    <text evidence="1">The sequence shown here is derived from an EMBL/GenBank/DDBJ whole genome shotgun (WGS) entry which is preliminary data.</text>
</comment>
<evidence type="ECO:0000313" key="2">
    <source>
        <dbReference type="Proteomes" id="UP001527052"/>
    </source>
</evidence>
<evidence type="ECO:0000313" key="1">
    <source>
        <dbReference type="EMBL" id="MCY9547280.1"/>
    </source>
</evidence>
<proteinExistence type="predicted"/>